<dbReference type="InterPro" id="IPR036183">
    <property type="entry name" value="YajQ-like_sf"/>
</dbReference>
<dbReference type="HAMAP" id="MF_00632">
    <property type="entry name" value="UPF0234"/>
    <property type="match status" value="1"/>
</dbReference>
<reference evidence="3" key="1">
    <citation type="submission" date="2016-10" db="EMBL/GenBank/DDBJ databases">
        <title>Sequence of Gallionella enrichment culture.</title>
        <authorList>
            <person name="Poehlein A."/>
            <person name="Muehling M."/>
            <person name="Daniel R."/>
        </authorList>
    </citation>
    <scope>NUCLEOTIDE SEQUENCE</scope>
</reference>
<dbReference type="GO" id="GO:0005829">
    <property type="term" value="C:cytosol"/>
    <property type="evidence" value="ECO:0007669"/>
    <property type="project" value="TreeGrafter"/>
</dbReference>
<dbReference type="InterPro" id="IPR007551">
    <property type="entry name" value="YajQ/Smlt4090-like"/>
</dbReference>
<evidence type="ECO:0000256" key="2">
    <source>
        <dbReference type="ARBA" id="ARBA00093450"/>
    </source>
</evidence>
<dbReference type="Gene3D" id="3.30.70.990">
    <property type="entry name" value="YajQ-like, domain 2"/>
    <property type="match status" value="1"/>
</dbReference>
<proteinExistence type="inferred from homology"/>
<sequence length="164" mass="18321">MPSFDISSEVDMVALKNAIDTAGKQITNRYDFKGTSAKVELNEKDSIITLFGDNDFQLDQIKDILLPGMEKKEPDSTKRLEHKDVQKVGGNKVKQELKIKDGIDSDLAKRITKLIKDSGMKVQASIQGDTVRVNGAKRDMLQDAIAFVKKSVTDFPLQFGNFRD</sequence>
<dbReference type="EMBL" id="MLJW01000017">
    <property type="protein sequence ID" value="OIR12431.1"/>
    <property type="molecule type" value="Genomic_DNA"/>
</dbReference>
<dbReference type="InterPro" id="IPR035571">
    <property type="entry name" value="UPF0234-like_C"/>
</dbReference>
<dbReference type="AlphaFoldDB" id="A0A1J5SVD1"/>
<comment type="similarity">
    <text evidence="2">Belongs to the YajQ family.</text>
</comment>
<evidence type="ECO:0000256" key="1">
    <source>
        <dbReference type="ARBA" id="ARBA00022741"/>
    </source>
</evidence>
<dbReference type="NCBIfam" id="NF003819">
    <property type="entry name" value="PRK05412.1"/>
    <property type="match status" value="1"/>
</dbReference>
<evidence type="ECO:0000313" key="3">
    <source>
        <dbReference type="EMBL" id="OIR12431.1"/>
    </source>
</evidence>
<dbReference type="GO" id="GO:0000166">
    <property type="term" value="F:nucleotide binding"/>
    <property type="evidence" value="ECO:0007669"/>
    <property type="project" value="UniProtKB-KW"/>
</dbReference>
<dbReference type="PANTHER" id="PTHR30476">
    <property type="entry name" value="UPF0234 PROTEIN YAJQ"/>
    <property type="match status" value="1"/>
</dbReference>
<accession>A0A1J5SVD1</accession>
<dbReference type="PANTHER" id="PTHR30476:SF0">
    <property type="entry name" value="UPF0234 PROTEIN YAJQ"/>
    <property type="match status" value="1"/>
</dbReference>
<gene>
    <name evidence="3" type="ORF">GALL_61300</name>
</gene>
<keyword evidence="1" id="KW-0547">Nucleotide-binding</keyword>
<dbReference type="InterPro" id="IPR035570">
    <property type="entry name" value="UPF0234_N"/>
</dbReference>
<organism evidence="3">
    <name type="scientific">mine drainage metagenome</name>
    <dbReference type="NCBI Taxonomy" id="410659"/>
    <lineage>
        <taxon>unclassified sequences</taxon>
        <taxon>metagenomes</taxon>
        <taxon>ecological metagenomes</taxon>
    </lineage>
</organism>
<dbReference type="Pfam" id="PF04461">
    <property type="entry name" value="YajQ"/>
    <property type="match status" value="1"/>
</dbReference>
<dbReference type="SUPFAM" id="SSF89963">
    <property type="entry name" value="YajQ-like"/>
    <property type="match status" value="2"/>
</dbReference>
<dbReference type="CDD" id="cd11740">
    <property type="entry name" value="YajQ_like"/>
    <property type="match status" value="1"/>
</dbReference>
<dbReference type="Gene3D" id="3.30.70.860">
    <property type="match status" value="1"/>
</dbReference>
<name>A0A1J5SVD1_9ZZZZ</name>
<protein>
    <submittedName>
        <fullName evidence="3">Putative nucleotide-binding protein</fullName>
    </submittedName>
</protein>
<comment type="caution">
    <text evidence="3">The sequence shown here is derived from an EMBL/GenBank/DDBJ whole genome shotgun (WGS) entry which is preliminary data.</text>
</comment>